<evidence type="ECO:0000313" key="2">
    <source>
        <dbReference type="Proteomes" id="UP000642571"/>
    </source>
</evidence>
<evidence type="ECO:0000313" key="1">
    <source>
        <dbReference type="EMBL" id="GGD12217.1"/>
    </source>
</evidence>
<dbReference type="RefSeq" id="WP_188653260.1">
    <property type="nucleotide sequence ID" value="NZ_BMIN01000007.1"/>
</dbReference>
<gene>
    <name evidence="1" type="ORF">GCM10011389_19700</name>
</gene>
<sequence length="186" mass="21708">MTIKKFVYLSFIIFAYFHTFQNGIVQGQASNSSRPLEDVYTEIGYKTPEEAIEEIEQHFKRDLKLPLRVPPVSFTHNFGRFNNLEGIQNDSLEIEYIHEGSSKYHYKIDVRPIEAKIQIKDNYIAKRLKLHNGSEALHVYLSGDWNALVFEKGHWQYWISVDNRLSKKVTLESLIGIANSIHYDSK</sequence>
<comment type="caution">
    <text evidence="1">The sequence shown here is derived from an EMBL/GenBank/DDBJ whole genome shotgun (WGS) entry which is preliminary data.</text>
</comment>
<organism evidence="1 2">
    <name type="scientific">Pontibacillus salipaludis</name>
    <dbReference type="NCBI Taxonomy" id="1697394"/>
    <lineage>
        <taxon>Bacteria</taxon>
        <taxon>Bacillati</taxon>
        <taxon>Bacillota</taxon>
        <taxon>Bacilli</taxon>
        <taxon>Bacillales</taxon>
        <taxon>Bacillaceae</taxon>
        <taxon>Pontibacillus</taxon>
    </lineage>
</organism>
<reference evidence="2" key="1">
    <citation type="journal article" date="2019" name="Int. J. Syst. Evol. Microbiol.">
        <title>The Global Catalogue of Microorganisms (GCM) 10K type strain sequencing project: providing services to taxonomists for standard genome sequencing and annotation.</title>
        <authorList>
            <consortium name="The Broad Institute Genomics Platform"/>
            <consortium name="The Broad Institute Genome Sequencing Center for Infectious Disease"/>
            <person name="Wu L."/>
            <person name="Ma J."/>
        </authorList>
    </citation>
    <scope>NUCLEOTIDE SEQUENCE [LARGE SCALE GENOMIC DNA]</scope>
    <source>
        <strain evidence="2">CGMCC 1.15353</strain>
    </source>
</reference>
<dbReference type="Proteomes" id="UP000642571">
    <property type="component" value="Unassembled WGS sequence"/>
</dbReference>
<accession>A0ABQ1Q3P0</accession>
<name>A0ABQ1Q3P0_9BACI</name>
<dbReference type="EMBL" id="BMIN01000007">
    <property type="protein sequence ID" value="GGD12217.1"/>
    <property type="molecule type" value="Genomic_DNA"/>
</dbReference>
<keyword evidence="2" id="KW-1185">Reference proteome</keyword>
<protein>
    <recommendedName>
        <fullName evidence="3">DUF4367 domain-containing protein</fullName>
    </recommendedName>
</protein>
<evidence type="ECO:0008006" key="3">
    <source>
        <dbReference type="Google" id="ProtNLM"/>
    </source>
</evidence>
<proteinExistence type="predicted"/>